<dbReference type="Proteomes" id="UP000555448">
    <property type="component" value="Unassembled WGS sequence"/>
</dbReference>
<dbReference type="InterPro" id="IPR050172">
    <property type="entry name" value="SsuD_RutA_monooxygenase"/>
</dbReference>
<evidence type="ECO:0000313" key="6">
    <source>
        <dbReference type="EMBL" id="MBB4857698.1"/>
    </source>
</evidence>
<dbReference type="RefSeq" id="WP_184242966.1">
    <property type="nucleotide sequence ID" value="NZ_JACHLR010000003.1"/>
</dbReference>
<dbReference type="Gene3D" id="3.20.20.30">
    <property type="entry name" value="Luciferase-like domain"/>
    <property type="match status" value="1"/>
</dbReference>
<gene>
    <name evidence="6" type="ORF">HNO88_001009</name>
</gene>
<name>A0A7W7K8W2_9SPHN</name>
<dbReference type="AlphaFoldDB" id="A0A7W7K8W2"/>
<dbReference type="Pfam" id="PF00296">
    <property type="entry name" value="Bac_luciferase"/>
    <property type="match status" value="1"/>
</dbReference>
<reference evidence="6 7" key="1">
    <citation type="submission" date="2020-08" db="EMBL/GenBank/DDBJ databases">
        <title>Functional genomics of gut bacteria from endangered species of beetles.</title>
        <authorList>
            <person name="Carlos-Shanley C."/>
        </authorList>
    </citation>
    <scope>NUCLEOTIDE SEQUENCE [LARGE SCALE GENOMIC DNA]</scope>
    <source>
        <strain evidence="6 7">S00245</strain>
    </source>
</reference>
<accession>A0A7W7K8W2</accession>
<proteinExistence type="predicted"/>
<dbReference type="InterPro" id="IPR011251">
    <property type="entry name" value="Luciferase-like_dom"/>
</dbReference>
<protein>
    <submittedName>
        <fullName evidence="6">Putative F420-dependent oxidoreductase</fullName>
    </submittedName>
</protein>
<comment type="caution">
    <text evidence="6">The sequence shown here is derived from an EMBL/GenBank/DDBJ whole genome shotgun (WGS) entry which is preliminary data.</text>
</comment>
<dbReference type="GO" id="GO:0008726">
    <property type="term" value="F:alkanesulfonate monooxygenase activity"/>
    <property type="evidence" value="ECO:0007669"/>
    <property type="project" value="TreeGrafter"/>
</dbReference>
<keyword evidence="4" id="KW-0503">Monooxygenase</keyword>
<evidence type="ECO:0000256" key="3">
    <source>
        <dbReference type="ARBA" id="ARBA00023002"/>
    </source>
</evidence>
<dbReference type="EMBL" id="JACHLR010000003">
    <property type="protein sequence ID" value="MBB4857698.1"/>
    <property type="molecule type" value="Genomic_DNA"/>
</dbReference>
<dbReference type="SUPFAM" id="SSF51679">
    <property type="entry name" value="Bacterial luciferase-like"/>
    <property type="match status" value="1"/>
</dbReference>
<dbReference type="PANTHER" id="PTHR42847:SF4">
    <property type="entry name" value="ALKANESULFONATE MONOOXYGENASE-RELATED"/>
    <property type="match status" value="1"/>
</dbReference>
<keyword evidence="3" id="KW-0560">Oxidoreductase</keyword>
<dbReference type="InterPro" id="IPR036661">
    <property type="entry name" value="Luciferase-like_sf"/>
</dbReference>
<evidence type="ECO:0000256" key="4">
    <source>
        <dbReference type="ARBA" id="ARBA00023033"/>
    </source>
</evidence>
<dbReference type="GO" id="GO:0046306">
    <property type="term" value="P:alkanesulfonate catabolic process"/>
    <property type="evidence" value="ECO:0007669"/>
    <property type="project" value="TreeGrafter"/>
</dbReference>
<sequence>MKIGAAYPTTEVAGDPQAIRKFCAAAEDLGFAHMMAYDHVVKCPHDGRDPKLTGPYTDEDTFHDPFTLFSFAAAITTSLEFVTGVLVLPQRQTALVAQQAADVDLFSGERLRLGVGIGWNYVEYEALGQDFKTRARRIEEQVDLLRQLWTTPLVDFHGRFDRIDRAGINPRPRRAIPLWLGGHSEPAYERGACIGDGFVFAAPGEGAVDAWNRVRHHLHEAGRDEDSFGRDLLAIFARDAQEAADHLKRWRDAGGTHGTAPSMNKGLGDDIDAHIDYLAKVKRLVDAG</sequence>
<evidence type="ECO:0000313" key="7">
    <source>
        <dbReference type="Proteomes" id="UP000555448"/>
    </source>
</evidence>
<evidence type="ECO:0000259" key="5">
    <source>
        <dbReference type="Pfam" id="PF00296"/>
    </source>
</evidence>
<keyword evidence="1" id="KW-0285">Flavoprotein</keyword>
<dbReference type="InterPro" id="IPR019921">
    <property type="entry name" value="Lucif-like_OxRdtase_Rv2161c"/>
</dbReference>
<evidence type="ECO:0000256" key="2">
    <source>
        <dbReference type="ARBA" id="ARBA00022643"/>
    </source>
</evidence>
<dbReference type="NCBIfam" id="TIGR03619">
    <property type="entry name" value="F420_Rv2161c"/>
    <property type="match status" value="1"/>
</dbReference>
<keyword evidence="7" id="KW-1185">Reference proteome</keyword>
<organism evidence="6 7">
    <name type="scientific">Novosphingobium chloroacetimidivorans</name>
    <dbReference type="NCBI Taxonomy" id="1428314"/>
    <lineage>
        <taxon>Bacteria</taxon>
        <taxon>Pseudomonadati</taxon>
        <taxon>Pseudomonadota</taxon>
        <taxon>Alphaproteobacteria</taxon>
        <taxon>Sphingomonadales</taxon>
        <taxon>Sphingomonadaceae</taxon>
        <taxon>Novosphingobium</taxon>
    </lineage>
</organism>
<keyword evidence="2" id="KW-0288">FMN</keyword>
<feature type="domain" description="Luciferase-like" evidence="5">
    <location>
        <begin position="11"/>
        <end position="255"/>
    </location>
</feature>
<evidence type="ECO:0000256" key="1">
    <source>
        <dbReference type="ARBA" id="ARBA00022630"/>
    </source>
</evidence>
<dbReference type="PANTHER" id="PTHR42847">
    <property type="entry name" value="ALKANESULFONATE MONOOXYGENASE"/>
    <property type="match status" value="1"/>
</dbReference>